<keyword evidence="1" id="KW-0812">Transmembrane</keyword>
<reference evidence="2" key="1">
    <citation type="submission" date="2014-11" db="EMBL/GenBank/DDBJ databases">
        <authorList>
            <person name="Amaro Gonzalez C."/>
        </authorList>
    </citation>
    <scope>NUCLEOTIDE SEQUENCE</scope>
</reference>
<feature type="transmembrane region" description="Helical" evidence="1">
    <location>
        <begin position="42"/>
        <end position="62"/>
    </location>
</feature>
<accession>A0A0E9XGW8</accession>
<evidence type="ECO:0000256" key="1">
    <source>
        <dbReference type="SAM" id="Phobius"/>
    </source>
</evidence>
<dbReference type="EMBL" id="GBXM01007492">
    <property type="protein sequence ID" value="JAI01086.1"/>
    <property type="molecule type" value="Transcribed_RNA"/>
</dbReference>
<keyword evidence="1" id="KW-0472">Membrane</keyword>
<sequence length="68" mass="7791">MKPNRNAVEMYNCQSVKCWGNFWMGNLMDTVSRFKCSFVNSICDHVFFLLFFLGKTGTIILLGKMTGV</sequence>
<evidence type="ECO:0000313" key="2">
    <source>
        <dbReference type="EMBL" id="JAI01086.1"/>
    </source>
</evidence>
<organism evidence="2">
    <name type="scientific">Anguilla anguilla</name>
    <name type="common">European freshwater eel</name>
    <name type="synonym">Muraena anguilla</name>
    <dbReference type="NCBI Taxonomy" id="7936"/>
    <lineage>
        <taxon>Eukaryota</taxon>
        <taxon>Metazoa</taxon>
        <taxon>Chordata</taxon>
        <taxon>Craniata</taxon>
        <taxon>Vertebrata</taxon>
        <taxon>Euteleostomi</taxon>
        <taxon>Actinopterygii</taxon>
        <taxon>Neopterygii</taxon>
        <taxon>Teleostei</taxon>
        <taxon>Anguilliformes</taxon>
        <taxon>Anguillidae</taxon>
        <taxon>Anguilla</taxon>
    </lineage>
</organism>
<protein>
    <submittedName>
        <fullName evidence="2">Uncharacterized protein</fullName>
    </submittedName>
</protein>
<keyword evidence="1" id="KW-1133">Transmembrane helix</keyword>
<name>A0A0E9XGW8_ANGAN</name>
<dbReference type="AlphaFoldDB" id="A0A0E9XGW8"/>
<reference evidence="2" key="2">
    <citation type="journal article" date="2015" name="Fish Shellfish Immunol.">
        <title>Early steps in the European eel (Anguilla anguilla)-Vibrio vulnificus interaction in the gills: Role of the RtxA13 toxin.</title>
        <authorList>
            <person name="Callol A."/>
            <person name="Pajuelo D."/>
            <person name="Ebbesson L."/>
            <person name="Teles M."/>
            <person name="MacKenzie S."/>
            <person name="Amaro C."/>
        </authorList>
    </citation>
    <scope>NUCLEOTIDE SEQUENCE</scope>
</reference>
<proteinExistence type="predicted"/>